<keyword evidence="4 6" id="KW-0547">Nucleotide-binding</keyword>
<dbReference type="Proteomes" id="UP000446657">
    <property type="component" value="Unassembled WGS sequence"/>
</dbReference>
<accession>A0A0M6WJJ6</accession>
<dbReference type="Pfam" id="PF01583">
    <property type="entry name" value="APS_kinase"/>
    <property type="match status" value="1"/>
</dbReference>
<reference evidence="11 14" key="3">
    <citation type="journal article" date="2019" name="Nat. Med.">
        <title>A library of human gut bacterial isolates paired with longitudinal multiomics data enables mechanistic microbiome research.</title>
        <authorList>
            <person name="Poyet M."/>
            <person name="Groussin M."/>
            <person name="Gibbons S.M."/>
            <person name="Avila-Pacheco J."/>
            <person name="Jiang X."/>
            <person name="Kearney S.M."/>
            <person name="Perrotta A.R."/>
            <person name="Berdy B."/>
            <person name="Zhao S."/>
            <person name="Lieberman T.D."/>
            <person name="Swanson P.K."/>
            <person name="Smith M."/>
            <person name="Roesemann S."/>
            <person name="Alexander J.E."/>
            <person name="Rich S.A."/>
            <person name="Livny J."/>
            <person name="Vlamakis H."/>
            <person name="Clish C."/>
            <person name="Bullock K."/>
            <person name="Deik A."/>
            <person name="Scott J."/>
            <person name="Pierce K.A."/>
            <person name="Xavier R.J."/>
            <person name="Alm E.J."/>
        </authorList>
    </citation>
    <scope>NUCLEOTIDE SEQUENCE [LARGE SCALE GENOMIC DNA]</scope>
    <source>
        <strain evidence="11 14">BIOML-A1</strain>
    </source>
</reference>
<dbReference type="GO" id="GO:0005737">
    <property type="term" value="C:cytoplasm"/>
    <property type="evidence" value="ECO:0007669"/>
    <property type="project" value="TreeGrafter"/>
</dbReference>
<reference evidence="9" key="1">
    <citation type="submission" date="2015-05" db="EMBL/GenBank/DDBJ databases">
        <authorList>
            <person name="Wang D.B."/>
            <person name="Wang M."/>
        </authorList>
    </citation>
    <scope>NUCLEOTIDE SEQUENCE [LARGE SCALE GENOMIC DNA]</scope>
    <source>
        <strain evidence="9">M72</strain>
    </source>
</reference>
<keyword evidence="6" id="KW-0597">Phosphoprotein</keyword>
<feature type="binding site" evidence="6">
    <location>
        <begin position="46"/>
        <end position="53"/>
    </location>
    <ligand>
        <name>ATP</name>
        <dbReference type="ChEBI" id="CHEBI:30616"/>
    </ligand>
</feature>
<dbReference type="GO" id="GO:0004020">
    <property type="term" value="F:adenylylsulfate kinase activity"/>
    <property type="evidence" value="ECO:0007669"/>
    <property type="project" value="UniProtKB-UniRule"/>
</dbReference>
<organism evidence="9 12">
    <name type="scientific">Roseburia faecis</name>
    <dbReference type="NCBI Taxonomy" id="301302"/>
    <lineage>
        <taxon>Bacteria</taxon>
        <taxon>Bacillati</taxon>
        <taxon>Bacillota</taxon>
        <taxon>Clostridia</taxon>
        <taxon>Lachnospirales</taxon>
        <taxon>Lachnospiraceae</taxon>
        <taxon>Roseburia</taxon>
    </lineage>
</organism>
<dbReference type="SUPFAM" id="SSF52540">
    <property type="entry name" value="P-loop containing nucleoside triphosphate hydrolases"/>
    <property type="match status" value="1"/>
</dbReference>
<evidence type="ECO:0000256" key="5">
    <source>
        <dbReference type="ARBA" id="ARBA00022840"/>
    </source>
</evidence>
<evidence type="ECO:0000313" key="11">
    <source>
        <dbReference type="EMBL" id="MTR82298.1"/>
    </source>
</evidence>
<keyword evidence="6 7" id="KW-0418">Kinase</keyword>
<dbReference type="GO" id="GO:0004781">
    <property type="term" value="F:sulfate adenylyltransferase (ATP) activity"/>
    <property type="evidence" value="ECO:0007669"/>
    <property type="project" value="TreeGrafter"/>
</dbReference>
<protein>
    <recommendedName>
        <fullName evidence="2 6">Adenylyl-sulfate kinase</fullName>
        <ecNumber evidence="2 6">2.7.1.25</ecNumber>
    </recommendedName>
    <alternativeName>
        <fullName evidence="6">APS kinase</fullName>
    </alternativeName>
    <alternativeName>
        <fullName evidence="6">ATP adenosine-5'-phosphosulfate 3'-phosphotransferase</fullName>
    </alternativeName>
    <alternativeName>
        <fullName evidence="6">Adenosine-5'-phosphosulfate kinase</fullName>
    </alternativeName>
</protein>
<comment type="similarity">
    <text evidence="6 7">Belongs to the APS kinase family.</text>
</comment>
<feature type="active site" description="Phosphoserine intermediate" evidence="6">
    <location>
        <position position="120"/>
    </location>
</feature>
<evidence type="ECO:0000256" key="6">
    <source>
        <dbReference type="HAMAP-Rule" id="MF_00065"/>
    </source>
</evidence>
<evidence type="ECO:0000259" key="8">
    <source>
        <dbReference type="Pfam" id="PF01583"/>
    </source>
</evidence>
<keyword evidence="3 6" id="KW-0808">Transferase</keyword>
<dbReference type="NCBIfam" id="TIGR00455">
    <property type="entry name" value="apsK"/>
    <property type="match status" value="1"/>
</dbReference>
<keyword evidence="5 6" id="KW-0067">ATP-binding</keyword>
<comment type="pathway">
    <text evidence="6 7">Sulfur metabolism; hydrogen sulfide biosynthesis; sulfite from sulfate: step 2/3.</text>
</comment>
<dbReference type="RefSeq" id="WP_055067643.1">
    <property type="nucleotide sequence ID" value="NZ_CP173697.1"/>
</dbReference>
<dbReference type="GO" id="GO:0070814">
    <property type="term" value="P:hydrogen sulfide biosynthetic process"/>
    <property type="evidence" value="ECO:0007669"/>
    <property type="project" value="UniProtKB-UniRule"/>
</dbReference>
<dbReference type="UniPathway" id="UPA00140">
    <property type="reaction ID" value="UER00205"/>
</dbReference>
<dbReference type="EC" id="2.7.1.25" evidence="2 6"/>
<dbReference type="EMBL" id="WNAL01000023">
    <property type="protein sequence ID" value="MTR82298.1"/>
    <property type="molecule type" value="Genomic_DNA"/>
</dbReference>
<keyword evidence="12" id="KW-1185">Reference proteome</keyword>
<evidence type="ECO:0000256" key="2">
    <source>
        <dbReference type="ARBA" id="ARBA00012121"/>
    </source>
</evidence>
<feature type="domain" description="APS kinase" evidence="8">
    <location>
        <begin position="39"/>
        <end position="187"/>
    </location>
</feature>
<evidence type="ECO:0000313" key="12">
    <source>
        <dbReference type="Proteomes" id="UP000049979"/>
    </source>
</evidence>
<dbReference type="HAMAP" id="MF_00065">
    <property type="entry name" value="Adenylyl_sulf_kinase"/>
    <property type="match status" value="1"/>
</dbReference>
<evidence type="ECO:0000313" key="9">
    <source>
        <dbReference type="EMBL" id="CRL37059.1"/>
    </source>
</evidence>
<dbReference type="OrthoDB" id="9804504at2"/>
<evidence type="ECO:0000256" key="3">
    <source>
        <dbReference type="ARBA" id="ARBA00022679"/>
    </source>
</evidence>
<dbReference type="CDD" id="cd02027">
    <property type="entry name" value="APSK"/>
    <property type="match status" value="1"/>
</dbReference>
<dbReference type="InterPro" id="IPR050512">
    <property type="entry name" value="Sulf_AdTrans/APS_kinase"/>
</dbReference>
<proteinExistence type="inferred from homology"/>
<evidence type="ECO:0000313" key="13">
    <source>
        <dbReference type="Proteomes" id="UP000095495"/>
    </source>
</evidence>
<dbReference type="PANTHER" id="PTHR42700">
    <property type="entry name" value="SULFATE ADENYLYLTRANSFERASE"/>
    <property type="match status" value="1"/>
</dbReference>
<dbReference type="AlphaFoldDB" id="A0A0M6WJJ6"/>
<dbReference type="NCBIfam" id="NF003013">
    <property type="entry name" value="PRK03846.1"/>
    <property type="match status" value="1"/>
</dbReference>
<dbReference type="Proteomes" id="UP000049979">
    <property type="component" value="Unassembled WGS sequence"/>
</dbReference>
<evidence type="ECO:0000313" key="10">
    <source>
        <dbReference type="EMBL" id="CUN17087.1"/>
    </source>
</evidence>
<dbReference type="InterPro" id="IPR059117">
    <property type="entry name" value="APS_kinase_dom"/>
</dbReference>
<dbReference type="Proteomes" id="UP000095495">
    <property type="component" value="Unassembled WGS sequence"/>
</dbReference>
<dbReference type="Gene3D" id="3.40.50.300">
    <property type="entry name" value="P-loop containing nucleotide triphosphate hydrolases"/>
    <property type="match status" value="1"/>
</dbReference>
<gene>
    <name evidence="10" type="primary">cysC_1</name>
    <name evidence="6 11" type="synonym">cysC</name>
    <name evidence="10" type="ORF">ERS852420_03183</name>
    <name evidence="11" type="ORF">GMD30_11490</name>
    <name evidence="9" type="ORF">M72_27731</name>
</gene>
<comment type="function">
    <text evidence="6 7">Catalyzes the synthesis of activated sulfate.</text>
</comment>
<evidence type="ECO:0000256" key="1">
    <source>
        <dbReference type="ARBA" id="ARBA00001823"/>
    </source>
</evidence>
<dbReference type="EMBL" id="CVRR01000015">
    <property type="protein sequence ID" value="CRL37059.1"/>
    <property type="molecule type" value="Genomic_DNA"/>
</dbReference>
<dbReference type="GO" id="GO:0019379">
    <property type="term" value="P:sulfate assimilation, phosphoadenylyl sulfate reduction by phosphoadenylyl-sulfate reductase (thioredoxin)"/>
    <property type="evidence" value="ECO:0007669"/>
    <property type="project" value="TreeGrafter"/>
</dbReference>
<comment type="catalytic activity">
    <reaction evidence="1 6 7">
        <text>adenosine 5'-phosphosulfate + ATP = 3'-phosphoadenylyl sulfate + ADP + H(+)</text>
        <dbReference type="Rhea" id="RHEA:24152"/>
        <dbReference type="ChEBI" id="CHEBI:15378"/>
        <dbReference type="ChEBI" id="CHEBI:30616"/>
        <dbReference type="ChEBI" id="CHEBI:58243"/>
        <dbReference type="ChEBI" id="CHEBI:58339"/>
        <dbReference type="ChEBI" id="CHEBI:456216"/>
        <dbReference type="EC" id="2.7.1.25"/>
    </reaction>
</comment>
<evidence type="ECO:0000313" key="14">
    <source>
        <dbReference type="Proteomes" id="UP000446657"/>
    </source>
</evidence>
<dbReference type="GO" id="GO:0010134">
    <property type="term" value="P:sulfate assimilation via adenylyl sulfate reduction"/>
    <property type="evidence" value="ECO:0007669"/>
    <property type="project" value="TreeGrafter"/>
</dbReference>
<evidence type="ECO:0000256" key="4">
    <source>
        <dbReference type="ARBA" id="ARBA00022741"/>
    </source>
</evidence>
<sequence>MTEGFNIQRDEKTDSRHNLTWHMMEINRQKREKQMQQKAFTIWMSGLSGAGKSTIANALEKRLYAMGKKTMLLDGDNVRMGLNSNLGFSDEDRVENIRRIAEVAKLMNDAGLIVITAFISPYRHDRENAKQIIGDGFREVYVSTSIEECEKRDVKGLYKAAREGKIAQFTGITSPYEIPEHADVVVDTAEMDVETCVNHILEQLKSLLRESV</sequence>
<evidence type="ECO:0000256" key="7">
    <source>
        <dbReference type="RuleBase" id="RU004347"/>
    </source>
</evidence>
<dbReference type="PANTHER" id="PTHR42700:SF1">
    <property type="entry name" value="SULFATE ADENYLYLTRANSFERASE"/>
    <property type="match status" value="1"/>
</dbReference>
<name>A0A0M6WJJ6_9FIRM</name>
<dbReference type="InterPro" id="IPR002891">
    <property type="entry name" value="APS"/>
</dbReference>
<dbReference type="InterPro" id="IPR027417">
    <property type="entry name" value="P-loop_NTPase"/>
</dbReference>
<reference evidence="12" key="2">
    <citation type="submission" date="2015-05" db="EMBL/GenBank/DDBJ databases">
        <authorList>
            <consortium name="Pathogen Informatics"/>
        </authorList>
    </citation>
    <scope>NUCLEOTIDE SEQUENCE [LARGE SCALE GENOMIC DNA]</scope>
    <source>
        <strain evidence="10 13">2789STDY5608863</strain>
        <strain evidence="12">M72</strain>
    </source>
</reference>
<dbReference type="EMBL" id="CYXV01000017">
    <property type="protein sequence ID" value="CUN17087.1"/>
    <property type="molecule type" value="Genomic_DNA"/>
</dbReference>
<dbReference type="STRING" id="301302.ERS852420_03183"/>
<dbReference type="GO" id="GO:0005524">
    <property type="term" value="F:ATP binding"/>
    <property type="evidence" value="ECO:0007669"/>
    <property type="project" value="UniProtKB-UniRule"/>
</dbReference>